<protein>
    <submittedName>
        <fullName evidence="2">Uncharacterized protein</fullName>
    </submittedName>
</protein>
<dbReference type="AlphaFoldDB" id="A0AAD5DWJ1"/>
<comment type="caution">
    <text evidence="2">The sequence shown here is derived from an EMBL/GenBank/DDBJ whole genome shotgun (WGS) entry which is preliminary data.</text>
</comment>
<feature type="region of interest" description="Disordered" evidence="1">
    <location>
        <begin position="29"/>
        <end position="68"/>
    </location>
</feature>
<reference evidence="2" key="1">
    <citation type="submission" date="2020-11" db="EMBL/GenBank/DDBJ databases">
        <title>Chlorella ohadii genome sequencing and assembly.</title>
        <authorList>
            <person name="Murik O."/>
            <person name="Treves H."/>
            <person name="Kedem I."/>
            <person name="Shotland Y."/>
            <person name="Kaplan A."/>
        </authorList>
    </citation>
    <scope>NUCLEOTIDE SEQUENCE</scope>
    <source>
        <strain evidence="2">1</strain>
    </source>
</reference>
<dbReference type="Proteomes" id="UP001205105">
    <property type="component" value="Unassembled WGS sequence"/>
</dbReference>
<gene>
    <name evidence="2" type="ORF">COHA_002627</name>
</gene>
<sequence>MVICPFCVPCHLLFRSDWDTLAVTPLEPTVGMSPAPSLEDKNAVSPANSPTNSPLRDRKVTVSGADVV</sequence>
<accession>A0AAD5DWJ1</accession>
<proteinExistence type="predicted"/>
<evidence type="ECO:0000256" key="1">
    <source>
        <dbReference type="SAM" id="MobiDB-lite"/>
    </source>
</evidence>
<evidence type="ECO:0000313" key="3">
    <source>
        <dbReference type="Proteomes" id="UP001205105"/>
    </source>
</evidence>
<keyword evidence="3" id="KW-1185">Reference proteome</keyword>
<dbReference type="EMBL" id="JADXDR010000036">
    <property type="protein sequence ID" value="KAI7843729.1"/>
    <property type="molecule type" value="Genomic_DNA"/>
</dbReference>
<evidence type="ECO:0000313" key="2">
    <source>
        <dbReference type="EMBL" id="KAI7843729.1"/>
    </source>
</evidence>
<name>A0AAD5DWJ1_9CHLO</name>
<organism evidence="2 3">
    <name type="scientific">Chlorella ohadii</name>
    <dbReference type="NCBI Taxonomy" id="2649997"/>
    <lineage>
        <taxon>Eukaryota</taxon>
        <taxon>Viridiplantae</taxon>
        <taxon>Chlorophyta</taxon>
        <taxon>core chlorophytes</taxon>
        <taxon>Trebouxiophyceae</taxon>
        <taxon>Chlorellales</taxon>
        <taxon>Chlorellaceae</taxon>
        <taxon>Chlorella clade</taxon>
        <taxon>Chlorella</taxon>
    </lineage>
</organism>
<feature type="compositionally biased region" description="Polar residues" evidence="1">
    <location>
        <begin position="45"/>
        <end position="54"/>
    </location>
</feature>